<feature type="binding site" evidence="5">
    <location>
        <position position="255"/>
    </location>
    <ligand>
        <name>FMN</name>
        <dbReference type="ChEBI" id="CHEBI:58210"/>
    </ligand>
</feature>
<dbReference type="InterPro" id="IPR012133">
    <property type="entry name" value="Alpha-hydoxy_acid_DH_FMN"/>
</dbReference>
<evidence type="ECO:0000256" key="3">
    <source>
        <dbReference type="ARBA" id="ARBA00024042"/>
    </source>
</evidence>
<dbReference type="PANTHER" id="PTHR10578:SF140">
    <property type="entry name" value="FMN HYDROXY ACID DEHYDROGENASE DOMAIN-CONTAINING PROTEIN"/>
    <property type="match status" value="1"/>
</dbReference>
<feature type="binding site" evidence="5">
    <location>
        <position position="218"/>
    </location>
    <ligand>
        <name>glyoxylate</name>
        <dbReference type="ChEBI" id="CHEBI:36655"/>
    </ligand>
</feature>
<keyword evidence="2" id="KW-0560">Oxidoreductase</keyword>
<reference evidence="8" key="1">
    <citation type="submission" date="2021-07" db="EMBL/GenBank/DDBJ databases">
        <authorList>
            <person name="Durling M."/>
        </authorList>
    </citation>
    <scope>NUCLEOTIDE SEQUENCE</scope>
</reference>
<feature type="active site" description="Proton acceptor" evidence="4">
    <location>
        <position position="279"/>
    </location>
</feature>
<evidence type="ECO:0000256" key="4">
    <source>
        <dbReference type="PIRSR" id="PIRSR000138-1"/>
    </source>
</evidence>
<feature type="chain" id="PRO_5040211859" description="FMN hydroxy acid dehydrogenase domain-containing protein" evidence="6">
    <location>
        <begin position="17"/>
        <end position="411"/>
    </location>
</feature>
<sequence>MRSFITISSLVSAVLAAEPWLEEPDTGLVNYLASTNYTENSLPLLKDMRAIPDFDWAAEAYLGDQQYAFYRTAAAGEWSYRNNLDIWAKIKFRTRMLNDVSRLNETLPVIFMGYNFSAPIFIAPAARGVYGDERAELNFVDAAASENILYTASIYASKSIEELGAQKHNDTMNGPQVAFQQIYGNSNESVIWEQIARAEAQNAKAFVFTIDAPATSTRHRAARYDTTNANAATGALTWDLYDRIKNRTKLPVIPKGITTVDDALVAIEKGAPAIYISNHGGRQLDHSPSPLEIAHEIYKNAPEVFTKVDVMADSGVRYGTDVLKLLAFGVKMVGMGRPFMFANCYGLEGVTKLIQIMKNEIVSDGAQAGITDLRNVAPKIFNTRALDNTVYLMDDEEIEVKNRVIANTKKH</sequence>
<evidence type="ECO:0000313" key="8">
    <source>
        <dbReference type="EMBL" id="CAG8977602.1"/>
    </source>
</evidence>
<feature type="binding site" evidence="5">
    <location>
        <begin position="336"/>
        <end position="337"/>
    </location>
    <ligand>
        <name>FMN</name>
        <dbReference type="ChEBI" id="CHEBI:58210"/>
    </ligand>
</feature>
<keyword evidence="6" id="KW-0732">Signal</keyword>
<feature type="binding site" evidence="5">
    <location>
        <position position="282"/>
    </location>
    <ligand>
        <name>glyoxylate</name>
        <dbReference type="ChEBI" id="CHEBI:36655"/>
    </ligand>
</feature>
<keyword evidence="5" id="KW-0288">FMN</keyword>
<evidence type="ECO:0000256" key="2">
    <source>
        <dbReference type="ARBA" id="ARBA00023002"/>
    </source>
</evidence>
<feature type="binding site" evidence="5">
    <location>
        <position position="183"/>
    </location>
    <ligand>
        <name>glyoxylate</name>
        <dbReference type="ChEBI" id="CHEBI:36655"/>
    </ligand>
</feature>
<evidence type="ECO:0000259" key="7">
    <source>
        <dbReference type="PROSITE" id="PS51349"/>
    </source>
</evidence>
<dbReference type="EMBL" id="CAJVRM010000225">
    <property type="protein sequence ID" value="CAG8977602.1"/>
    <property type="molecule type" value="Genomic_DNA"/>
</dbReference>
<keyword evidence="5" id="KW-0285">Flavoprotein</keyword>
<proteinExistence type="inferred from homology"/>
<feature type="binding site" evidence="5">
    <location>
        <begin position="313"/>
        <end position="317"/>
    </location>
    <ligand>
        <name>FMN</name>
        <dbReference type="ChEBI" id="CHEBI:58210"/>
    </ligand>
</feature>
<evidence type="ECO:0000256" key="1">
    <source>
        <dbReference type="ARBA" id="ARBA00001917"/>
    </source>
</evidence>
<name>A0A9N9LS68_9HELO</name>
<protein>
    <recommendedName>
        <fullName evidence="7">FMN hydroxy acid dehydrogenase domain-containing protein</fullName>
    </recommendedName>
</protein>
<dbReference type="AlphaFoldDB" id="A0A9N9LS68"/>
<dbReference type="InterPro" id="IPR037396">
    <property type="entry name" value="FMN_HAD"/>
</dbReference>
<feature type="domain" description="FMN hydroxy acid dehydrogenase" evidence="7">
    <location>
        <begin position="43"/>
        <end position="386"/>
    </location>
</feature>
<dbReference type="InterPro" id="IPR000262">
    <property type="entry name" value="FMN-dep_DH"/>
</dbReference>
<comment type="cofactor">
    <cofactor evidence="1">
        <name>FMN</name>
        <dbReference type="ChEBI" id="CHEBI:58210"/>
    </cofactor>
</comment>
<gene>
    <name evidence="8" type="ORF">HYALB_00008379</name>
</gene>
<comment type="similarity">
    <text evidence="3">Belongs to the FMN-dependent alpha-hydroxy acid dehydrogenase family.</text>
</comment>
<feature type="binding site" evidence="5">
    <location>
        <position position="181"/>
    </location>
    <ligand>
        <name>FMN</name>
        <dbReference type="ChEBI" id="CHEBI:58210"/>
    </ligand>
</feature>
<evidence type="ECO:0000256" key="6">
    <source>
        <dbReference type="SAM" id="SignalP"/>
    </source>
</evidence>
<dbReference type="PANTHER" id="PTHR10578">
    <property type="entry name" value="S -2-HYDROXY-ACID OXIDASE-RELATED"/>
    <property type="match status" value="1"/>
</dbReference>
<comment type="caution">
    <text evidence="8">The sequence shown here is derived from an EMBL/GenBank/DDBJ whole genome shotgun (WGS) entry which is preliminary data.</text>
</comment>
<feature type="binding site" evidence="5">
    <location>
        <begin position="124"/>
        <end position="126"/>
    </location>
    <ligand>
        <name>FMN</name>
        <dbReference type="ChEBI" id="CHEBI:58210"/>
    </ligand>
</feature>
<dbReference type="PROSITE" id="PS00557">
    <property type="entry name" value="FMN_HYDROXY_ACID_DH_1"/>
    <property type="match status" value="1"/>
</dbReference>
<dbReference type="Gene3D" id="3.20.20.70">
    <property type="entry name" value="Aldolase class I"/>
    <property type="match status" value="1"/>
</dbReference>
<feature type="binding site" evidence="5">
    <location>
        <position position="209"/>
    </location>
    <ligand>
        <name>FMN</name>
        <dbReference type="ChEBI" id="CHEBI:58210"/>
    </ligand>
</feature>
<dbReference type="Proteomes" id="UP000701801">
    <property type="component" value="Unassembled WGS sequence"/>
</dbReference>
<evidence type="ECO:0000313" key="9">
    <source>
        <dbReference type="Proteomes" id="UP000701801"/>
    </source>
</evidence>
<dbReference type="InterPro" id="IPR008259">
    <property type="entry name" value="FMN_hydac_DH_AS"/>
</dbReference>
<dbReference type="PIRSF" id="PIRSF000138">
    <property type="entry name" value="Al-hdrx_acd_dh"/>
    <property type="match status" value="1"/>
</dbReference>
<feature type="binding site" evidence="5">
    <location>
        <position position="277"/>
    </location>
    <ligand>
        <name>FMN</name>
        <dbReference type="ChEBI" id="CHEBI:58210"/>
    </ligand>
</feature>
<dbReference type="OrthoDB" id="1925334at2759"/>
<dbReference type="GO" id="GO:0010181">
    <property type="term" value="F:FMN binding"/>
    <property type="evidence" value="ECO:0007669"/>
    <property type="project" value="InterPro"/>
</dbReference>
<dbReference type="PROSITE" id="PS51349">
    <property type="entry name" value="FMN_HYDROXY_ACID_DH_2"/>
    <property type="match status" value="1"/>
</dbReference>
<dbReference type="InterPro" id="IPR013785">
    <property type="entry name" value="Aldolase_TIM"/>
</dbReference>
<dbReference type="SUPFAM" id="SSF51395">
    <property type="entry name" value="FMN-linked oxidoreductases"/>
    <property type="match status" value="1"/>
</dbReference>
<evidence type="ECO:0000256" key="5">
    <source>
        <dbReference type="PIRSR" id="PIRSR000138-2"/>
    </source>
</evidence>
<feature type="binding site" evidence="5">
    <location>
        <position position="279"/>
    </location>
    <ligand>
        <name>glyoxylate</name>
        <dbReference type="ChEBI" id="CHEBI:36655"/>
    </ligand>
</feature>
<organism evidence="8 9">
    <name type="scientific">Hymenoscyphus albidus</name>
    <dbReference type="NCBI Taxonomy" id="595503"/>
    <lineage>
        <taxon>Eukaryota</taxon>
        <taxon>Fungi</taxon>
        <taxon>Dikarya</taxon>
        <taxon>Ascomycota</taxon>
        <taxon>Pezizomycotina</taxon>
        <taxon>Leotiomycetes</taxon>
        <taxon>Helotiales</taxon>
        <taxon>Helotiaceae</taxon>
        <taxon>Hymenoscyphus</taxon>
    </lineage>
</organism>
<feature type="signal peptide" evidence="6">
    <location>
        <begin position="1"/>
        <end position="16"/>
    </location>
</feature>
<feature type="binding site" evidence="5">
    <location>
        <position position="153"/>
    </location>
    <ligand>
        <name>FMN</name>
        <dbReference type="ChEBI" id="CHEBI:58210"/>
    </ligand>
</feature>
<dbReference type="GO" id="GO:0016491">
    <property type="term" value="F:oxidoreductase activity"/>
    <property type="evidence" value="ECO:0007669"/>
    <property type="project" value="UniProtKB-KW"/>
</dbReference>
<accession>A0A9N9LS68</accession>
<keyword evidence="9" id="KW-1185">Reference proteome</keyword>
<dbReference type="Pfam" id="PF01070">
    <property type="entry name" value="FMN_dh"/>
    <property type="match status" value="2"/>
</dbReference>